<sequence length="66" mass="7372">MPGDELLLNSGAYVKSRGRGGWPRSSHFRKNSISRETQWTHAFSVTVMVPLRMVATRGAFFAMAES</sequence>
<dbReference type="AlphaFoldDB" id="A0A177HTH1"/>
<gene>
    <name evidence="1" type="ORF">STSP_28570</name>
</gene>
<evidence type="ECO:0000313" key="1">
    <source>
        <dbReference type="EMBL" id="OAH13879.1"/>
    </source>
</evidence>
<keyword evidence="2" id="KW-1185">Reference proteome</keyword>
<protein>
    <submittedName>
        <fullName evidence="1">Uncharacterized protein</fullName>
    </submittedName>
</protein>
<accession>A0A177HTH1</accession>
<organism evidence="1 2">
    <name type="scientific">Streptomyces jeddahensis</name>
    <dbReference type="NCBI Taxonomy" id="1716141"/>
    <lineage>
        <taxon>Bacteria</taxon>
        <taxon>Bacillati</taxon>
        <taxon>Actinomycetota</taxon>
        <taxon>Actinomycetes</taxon>
        <taxon>Kitasatosporales</taxon>
        <taxon>Streptomycetaceae</taxon>
        <taxon>Streptomyces</taxon>
    </lineage>
</organism>
<comment type="caution">
    <text evidence="1">The sequence shown here is derived from an EMBL/GenBank/DDBJ whole genome shotgun (WGS) entry which is preliminary data.</text>
</comment>
<dbReference type="Proteomes" id="UP000077381">
    <property type="component" value="Unassembled WGS sequence"/>
</dbReference>
<name>A0A177HTH1_9ACTN</name>
<evidence type="ECO:0000313" key="2">
    <source>
        <dbReference type="Proteomes" id="UP000077381"/>
    </source>
</evidence>
<proteinExistence type="predicted"/>
<reference evidence="1 2" key="1">
    <citation type="submission" date="2015-12" db="EMBL/GenBank/DDBJ databases">
        <title>Genome sequence of Streptomyces sp. G25.</title>
        <authorList>
            <person name="Poehlein A."/>
            <person name="Roettig A."/>
            <person name="Hiessl S."/>
            <person name="Hauschild P."/>
            <person name="Schauer J."/>
            <person name="Madkour M.H."/>
            <person name="Al-Ansari A.M."/>
            <person name="Almakishah N.H."/>
            <person name="Steinbuechel A."/>
            <person name="Daniel R."/>
        </authorList>
    </citation>
    <scope>NUCLEOTIDE SEQUENCE [LARGE SCALE GENOMIC DNA]</scope>
    <source>
        <strain evidence="2">G25(2015)</strain>
    </source>
</reference>
<dbReference type="EMBL" id="LOHS01000072">
    <property type="protein sequence ID" value="OAH13879.1"/>
    <property type="molecule type" value="Genomic_DNA"/>
</dbReference>